<dbReference type="HAMAP" id="MF_00340">
    <property type="entry name" value="Ribosomal_bL32"/>
    <property type="match status" value="1"/>
</dbReference>
<dbReference type="GO" id="GO:0015934">
    <property type="term" value="C:large ribosomal subunit"/>
    <property type="evidence" value="ECO:0007669"/>
    <property type="project" value="InterPro"/>
</dbReference>
<sequence>MGVPKKRKSKSRVGHHRSQWERKQKLLQLVPCPNCGRLILPHHICPYCHHYKGKEVKV</sequence>
<protein>
    <recommendedName>
        <fullName evidence="4 5">Large ribosomal subunit protein bL32</fullName>
    </recommendedName>
</protein>
<dbReference type="PANTHER" id="PTHR35534:SF1">
    <property type="entry name" value="LARGE RIBOSOMAL SUBUNIT PROTEIN BL32"/>
    <property type="match status" value="1"/>
</dbReference>
<reference evidence="8" key="1">
    <citation type="submission" date="2017-07" db="EMBL/GenBank/DDBJ databases">
        <title>Novel pathways for hydrocarbon cycling and metabolic interdependencies in hydrothermal sediment communities.</title>
        <authorList>
            <person name="Dombrowski N."/>
            <person name="Seitz K."/>
            <person name="Teske A."/>
            <person name="Baker B."/>
        </authorList>
    </citation>
    <scope>NUCLEOTIDE SEQUENCE [LARGE SCALE GENOMIC DNA]</scope>
</reference>
<organism evidence="7 8">
    <name type="scientific">candidate division WOR-3 bacterium 4484_18</name>
    <dbReference type="NCBI Taxonomy" id="2020626"/>
    <lineage>
        <taxon>Bacteria</taxon>
        <taxon>Bacteria division WOR-3</taxon>
    </lineage>
</organism>
<feature type="region of interest" description="Disordered" evidence="6">
    <location>
        <begin position="1"/>
        <end position="20"/>
    </location>
</feature>
<dbReference type="NCBIfam" id="TIGR01031">
    <property type="entry name" value="rpmF_bact"/>
    <property type="match status" value="1"/>
</dbReference>
<evidence type="ECO:0000256" key="3">
    <source>
        <dbReference type="ARBA" id="ARBA00023274"/>
    </source>
</evidence>
<evidence type="ECO:0000256" key="2">
    <source>
        <dbReference type="ARBA" id="ARBA00022980"/>
    </source>
</evidence>
<comment type="caution">
    <text evidence="7">The sequence shown here is derived from an EMBL/GenBank/DDBJ whole genome shotgun (WGS) entry which is preliminary data.</text>
</comment>
<gene>
    <name evidence="5" type="primary">rpmF</name>
    <name evidence="7" type="ORF">CGW93_02000</name>
</gene>
<name>A0A257LU33_UNCW3</name>
<evidence type="ECO:0000313" key="8">
    <source>
        <dbReference type="Proteomes" id="UP000216312"/>
    </source>
</evidence>
<dbReference type="GO" id="GO:0006412">
    <property type="term" value="P:translation"/>
    <property type="evidence" value="ECO:0007669"/>
    <property type="project" value="UniProtKB-UniRule"/>
</dbReference>
<dbReference type="InterPro" id="IPR011332">
    <property type="entry name" value="Ribosomal_zn-bd"/>
</dbReference>
<keyword evidence="2 5" id="KW-0689">Ribosomal protein</keyword>
<evidence type="ECO:0000313" key="7">
    <source>
        <dbReference type="EMBL" id="OYV03188.1"/>
    </source>
</evidence>
<evidence type="ECO:0000256" key="5">
    <source>
        <dbReference type="HAMAP-Rule" id="MF_00340"/>
    </source>
</evidence>
<comment type="similarity">
    <text evidence="1 5">Belongs to the bacterial ribosomal protein bL32 family.</text>
</comment>
<dbReference type="EMBL" id="NMUJ01000017">
    <property type="protein sequence ID" value="OYV03188.1"/>
    <property type="molecule type" value="Genomic_DNA"/>
</dbReference>
<evidence type="ECO:0000256" key="4">
    <source>
        <dbReference type="ARBA" id="ARBA00035178"/>
    </source>
</evidence>
<dbReference type="InterPro" id="IPR002677">
    <property type="entry name" value="Ribosomal_bL32"/>
</dbReference>
<dbReference type="PANTHER" id="PTHR35534">
    <property type="entry name" value="50S RIBOSOMAL PROTEIN L32"/>
    <property type="match status" value="1"/>
</dbReference>
<accession>A0A257LU33</accession>
<dbReference type="SUPFAM" id="SSF57829">
    <property type="entry name" value="Zn-binding ribosomal proteins"/>
    <property type="match status" value="1"/>
</dbReference>
<feature type="compositionally biased region" description="Basic residues" evidence="6">
    <location>
        <begin position="1"/>
        <end position="17"/>
    </location>
</feature>
<dbReference type="Pfam" id="PF01783">
    <property type="entry name" value="Ribosomal_L32p"/>
    <property type="match status" value="1"/>
</dbReference>
<dbReference type="InterPro" id="IPR044957">
    <property type="entry name" value="Ribosomal_bL32_bact"/>
</dbReference>
<keyword evidence="3 5" id="KW-0687">Ribonucleoprotein</keyword>
<proteinExistence type="inferred from homology"/>
<evidence type="ECO:0000256" key="6">
    <source>
        <dbReference type="SAM" id="MobiDB-lite"/>
    </source>
</evidence>
<dbReference type="Proteomes" id="UP000216312">
    <property type="component" value="Unassembled WGS sequence"/>
</dbReference>
<dbReference type="GO" id="GO:0003735">
    <property type="term" value="F:structural constituent of ribosome"/>
    <property type="evidence" value="ECO:0007669"/>
    <property type="project" value="InterPro"/>
</dbReference>
<evidence type="ECO:0000256" key="1">
    <source>
        <dbReference type="ARBA" id="ARBA00008560"/>
    </source>
</evidence>
<dbReference type="AlphaFoldDB" id="A0A257LU33"/>